<comment type="caution">
    <text evidence="1">The sequence shown here is derived from an EMBL/GenBank/DDBJ whole genome shotgun (WGS) entry which is preliminary data.</text>
</comment>
<sequence length="172" mass="19879">KLEECQSWSDSFCSLVHDCQVMDKNLKTTHLKSCLTSKGLSVISWFQISDQDYDNDIGALTDRFANPEREKQALVLQLVDIPKPKNVAKNLDQFRLDYERILKTLKHYVQSSNWFIAILLQSKLPAEAKRFIFQRFQTKYFTVDQISTGLADHIVFLEKVPEGVKLPVKEIA</sequence>
<dbReference type="InterPro" id="IPR005312">
    <property type="entry name" value="DUF1759"/>
</dbReference>
<gene>
    <name evidence="1" type="ORF">SK128_003916</name>
</gene>
<reference evidence="1 2" key="1">
    <citation type="submission" date="2023-11" db="EMBL/GenBank/DDBJ databases">
        <title>Halocaridina rubra genome assembly.</title>
        <authorList>
            <person name="Smith C."/>
        </authorList>
    </citation>
    <scope>NUCLEOTIDE SEQUENCE [LARGE SCALE GENOMIC DNA]</scope>
    <source>
        <strain evidence="1">EP-1</strain>
        <tissue evidence="1">Whole</tissue>
    </source>
</reference>
<dbReference type="EMBL" id="JAXCGZ010017426">
    <property type="protein sequence ID" value="KAK7068115.1"/>
    <property type="molecule type" value="Genomic_DNA"/>
</dbReference>
<name>A0AAN8WL03_HALRR</name>
<dbReference type="AlphaFoldDB" id="A0AAN8WL03"/>
<accession>A0AAN8WL03</accession>
<organism evidence="1 2">
    <name type="scientific">Halocaridina rubra</name>
    <name type="common">Hawaiian red shrimp</name>
    <dbReference type="NCBI Taxonomy" id="373956"/>
    <lineage>
        <taxon>Eukaryota</taxon>
        <taxon>Metazoa</taxon>
        <taxon>Ecdysozoa</taxon>
        <taxon>Arthropoda</taxon>
        <taxon>Crustacea</taxon>
        <taxon>Multicrustacea</taxon>
        <taxon>Malacostraca</taxon>
        <taxon>Eumalacostraca</taxon>
        <taxon>Eucarida</taxon>
        <taxon>Decapoda</taxon>
        <taxon>Pleocyemata</taxon>
        <taxon>Caridea</taxon>
        <taxon>Atyoidea</taxon>
        <taxon>Atyidae</taxon>
        <taxon>Halocaridina</taxon>
    </lineage>
</organism>
<dbReference type="Pfam" id="PF03564">
    <property type="entry name" value="DUF1759"/>
    <property type="match status" value="1"/>
</dbReference>
<feature type="non-terminal residue" evidence="1">
    <location>
        <position position="1"/>
    </location>
</feature>
<keyword evidence="2" id="KW-1185">Reference proteome</keyword>
<evidence type="ECO:0000313" key="1">
    <source>
        <dbReference type="EMBL" id="KAK7068115.1"/>
    </source>
</evidence>
<evidence type="ECO:0000313" key="2">
    <source>
        <dbReference type="Proteomes" id="UP001381693"/>
    </source>
</evidence>
<proteinExistence type="predicted"/>
<protein>
    <submittedName>
        <fullName evidence="1">Uncharacterized protein</fullName>
    </submittedName>
</protein>
<dbReference type="Proteomes" id="UP001381693">
    <property type="component" value="Unassembled WGS sequence"/>
</dbReference>